<keyword evidence="3" id="KW-0733">Signal recognition particle</keyword>
<name>A0A9P4SKY1_9PEZI</name>
<evidence type="ECO:0000256" key="5">
    <source>
        <dbReference type="SAM" id="MobiDB-lite"/>
    </source>
</evidence>
<dbReference type="GO" id="GO:0008312">
    <property type="term" value="F:7S RNA binding"/>
    <property type="evidence" value="ECO:0007669"/>
    <property type="project" value="InterPro"/>
</dbReference>
<keyword evidence="2" id="KW-0963">Cytoplasm</keyword>
<dbReference type="FunFam" id="3.30.56.30:FF:000003">
    <property type="entry name" value="Signal recognition particle SEC65 subunit"/>
    <property type="match status" value="1"/>
</dbReference>
<evidence type="ECO:0000256" key="3">
    <source>
        <dbReference type="ARBA" id="ARBA00023135"/>
    </source>
</evidence>
<keyword evidence="4" id="KW-0687">Ribonucleoprotein</keyword>
<sequence length="190" mass="21137">EGQQNADRERSKNWQAVYPCYFDNTRSRIEGRRVKQNEAIANPLAREIVDAVQSLGLVPIFEPGKTHPKDWSNPGRVRVQIKKEGRPVTRNIKNKHHLYKLIAAYLQSHPTNPSTPLRLRVAGLPPPKEPNPPPAVPRGWKIGTILPLHSPALSGGGVSDNILKDMMAEMQGQLPEGSGSAEARKKKEKK</sequence>
<dbReference type="Gene3D" id="3.30.56.30">
    <property type="entry name" value="Signal recognition particle, SRP19-like subunit"/>
    <property type="match status" value="1"/>
</dbReference>
<proteinExistence type="predicted"/>
<comment type="caution">
    <text evidence="6">The sequence shown here is derived from an EMBL/GenBank/DDBJ whole genome shotgun (WGS) entry which is preliminary data.</text>
</comment>
<comment type="subcellular location">
    <subcellularLocation>
        <location evidence="1">Cytoplasm</location>
    </subcellularLocation>
</comment>
<dbReference type="OrthoDB" id="2190947at2759"/>
<dbReference type="EMBL" id="MU006089">
    <property type="protein sequence ID" value="KAF2843727.1"/>
    <property type="molecule type" value="Genomic_DNA"/>
</dbReference>
<evidence type="ECO:0000256" key="2">
    <source>
        <dbReference type="ARBA" id="ARBA00022490"/>
    </source>
</evidence>
<dbReference type="Pfam" id="PF01922">
    <property type="entry name" value="SRP19"/>
    <property type="match status" value="1"/>
</dbReference>
<dbReference type="InterPro" id="IPR002778">
    <property type="entry name" value="Signal_recog_particle_SRP19"/>
</dbReference>
<feature type="non-terminal residue" evidence="6">
    <location>
        <position position="190"/>
    </location>
</feature>
<protein>
    <submittedName>
        <fullName evidence="6">Signal recognition particle, SRP19 subunit</fullName>
    </submittedName>
</protein>
<feature type="region of interest" description="Disordered" evidence="5">
    <location>
        <begin position="169"/>
        <end position="190"/>
    </location>
</feature>
<organism evidence="6 7">
    <name type="scientific">Patellaria atrata CBS 101060</name>
    <dbReference type="NCBI Taxonomy" id="1346257"/>
    <lineage>
        <taxon>Eukaryota</taxon>
        <taxon>Fungi</taxon>
        <taxon>Dikarya</taxon>
        <taxon>Ascomycota</taxon>
        <taxon>Pezizomycotina</taxon>
        <taxon>Dothideomycetes</taxon>
        <taxon>Dothideomycetes incertae sedis</taxon>
        <taxon>Patellariales</taxon>
        <taxon>Patellariaceae</taxon>
        <taxon>Patellaria</taxon>
    </lineage>
</organism>
<dbReference type="InterPro" id="IPR036521">
    <property type="entry name" value="SRP19-like_sf"/>
</dbReference>
<reference evidence="6" key="1">
    <citation type="journal article" date="2020" name="Stud. Mycol.">
        <title>101 Dothideomycetes genomes: a test case for predicting lifestyles and emergence of pathogens.</title>
        <authorList>
            <person name="Haridas S."/>
            <person name="Albert R."/>
            <person name="Binder M."/>
            <person name="Bloem J."/>
            <person name="Labutti K."/>
            <person name="Salamov A."/>
            <person name="Andreopoulos B."/>
            <person name="Baker S."/>
            <person name="Barry K."/>
            <person name="Bills G."/>
            <person name="Bluhm B."/>
            <person name="Cannon C."/>
            <person name="Castanera R."/>
            <person name="Culley D."/>
            <person name="Daum C."/>
            <person name="Ezra D."/>
            <person name="Gonzalez J."/>
            <person name="Henrissat B."/>
            <person name="Kuo A."/>
            <person name="Liang C."/>
            <person name="Lipzen A."/>
            <person name="Lutzoni F."/>
            <person name="Magnuson J."/>
            <person name="Mondo S."/>
            <person name="Nolan M."/>
            <person name="Ohm R."/>
            <person name="Pangilinan J."/>
            <person name="Park H.-J."/>
            <person name="Ramirez L."/>
            <person name="Alfaro M."/>
            <person name="Sun H."/>
            <person name="Tritt A."/>
            <person name="Yoshinaga Y."/>
            <person name="Zwiers L.-H."/>
            <person name="Turgeon B."/>
            <person name="Goodwin S."/>
            <person name="Spatafora J."/>
            <person name="Crous P."/>
            <person name="Grigoriev I."/>
        </authorList>
    </citation>
    <scope>NUCLEOTIDE SEQUENCE</scope>
    <source>
        <strain evidence="6">CBS 101060</strain>
    </source>
</reference>
<evidence type="ECO:0000256" key="4">
    <source>
        <dbReference type="ARBA" id="ARBA00023274"/>
    </source>
</evidence>
<gene>
    <name evidence="6" type="ORF">M501DRAFT_905764</name>
</gene>
<dbReference type="PANTHER" id="PTHR17453">
    <property type="entry name" value="SIGNAL RECOGNITION PARTICLE 19 KD PROTEIN"/>
    <property type="match status" value="1"/>
</dbReference>
<dbReference type="AlphaFoldDB" id="A0A9P4SKY1"/>
<evidence type="ECO:0000313" key="7">
    <source>
        <dbReference type="Proteomes" id="UP000799429"/>
    </source>
</evidence>
<accession>A0A9P4SKY1</accession>
<dbReference type="PANTHER" id="PTHR17453:SF0">
    <property type="entry name" value="SIGNAL RECOGNITION PARTICLE 19 KDA PROTEIN"/>
    <property type="match status" value="1"/>
</dbReference>
<keyword evidence="7" id="KW-1185">Reference proteome</keyword>
<dbReference type="Proteomes" id="UP000799429">
    <property type="component" value="Unassembled WGS sequence"/>
</dbReference>
<evidence type="ECO:0000313" key="6">
    <source>
        <dbReference type="EMBL" id="KAF2843727.1"/>
    </source>
</evidence>
<evidence type="ECO:0000256" key="1">
    <source>
        <dbReference type="ARBA" id="ARBA00004496"/>
    </source>
</evidence>
<feature type="non-terminal residue" evidence="6">
    <location>
        <position position="1"/>
    </location>
</feature>
<dbReference type="SUPFAM" id="SSF69695">
    <property type="entry name" value="SRP19"/>
    <property type="match status" value="1"/>
</dbReference>
<dbReference type="GO" id="GO:0006617">
    <property type="term" value="P:SRP-dependent cotranslational protein targeting to membrane, signal sequence recognition"/>
    <property type="evidence" value="ECO:0007669"/>
    <property type="project" value="TreeGrafter"/>
</dbReference>
<dbReference type="GO" id="GO:0005786">
    <property type="term" value="C:signal recognition particle, endoplasmic reticulum targeting"/>
    <property type="evidence" value="ECO:0007669"/>
    <property type="project" value="UniProtKB-KW"/>
</dbReference>